<dbReference type="EMBL" id="JWZT01003025">
    <property type="protein sequence ID" value="KII67905.1"/>
    <property type="molecule type" value="Genomic_DNA"/>
</dbReference>
<evidence type="ECO:0000313" key="2">
    <source>
        <dbReference type="EMBL" id="KII67905.1"/>
    </source>
</evidence>
<evidence type="ECO:0000256" key="1">
    <source>
        <dbReference type="SAM" id="MobiDB-lite"/>
    </source>
</evidence>
<evidence type="ECO:0000313" key="3">
    <source>
        <dbReference type="Proteomes" id="UP000031668"/>
    </source>
</evidence>
<sequence length="144" mass="16748">MNRGHLVEEQNQALYQPEICLTRWFKAVNVQTYLLQFVKIGLYTLNDRFEAPGTWKWGDMFDLDRCLHNHDDKKRQNLCITLIKNMDQFAVVDDKDNIHPHLLEKSLSTNSILVLLTPDCCKGVSSRSRTNNPQMLTSDHPYGQ</sequence>
<name>A0A0C2MUP8_THEKT</name>
<feature type="compositionally biased region" description="Polar residues" evidence="1">
    <location>
        <begin position="125"/>
        <end position="137"/>
    </location>
</feature>
<dbReference type="Proteomes" id="UP000031668">
    <property type="component" value="Unassembled WGS sequence"/>
</dbReference>
<protein>
    <submittedName>
        <fullName evidence="2">Uncharacterized protein</fullName>
    </submittedName>
</protein>
<dbReference type="AlphaFoldDB" id="A0A0C2MUP8"/>
<proteinExistence type="predicted"/>
<keyword evidence="3" id="KW-1185">Reference proteome</keyword>
<accession>A0A0C2MUP8</accession>
<reference evidence="2 3" key="1">
    <citation type="journal article" date="2014" name="Genome Biol. Evol.">
        <title>The genome of the myxosporean Thelohanellus kitauei shows adaptations to nutrient acquisition within its fish host.</title>
        <authorList>
            <person name="Yang Y."/>
            <person name="Xiong J."/>
            <person name="Zhou Z."/>
            <person name="Huo F."/>
            <person name="Miao W."/>
            <person name="Ran C."/>
            <person name="Liu Y."/>
            <person name="Zhang J."/>
            <person name="Feng J."/>
            <person name="Wang M."/>
            <person name="Wang M."/>
            <person name="Wang L."/>
            <person name="Yao B."/>
        </authorList>
    </citation>
    <scope>NUCLEOTIDE SEQUENCE [LARGE SCALE GENOMIC DNA]</scope>
    <source>
        <strain evidence="2">Wuqing</strain>
    </source>
</reference>
<feature type="region of interest" description="Disordered" evidence="1">
    <location>
        <begin position="123"/>
        <end position="144"/>
    </location>
</feature>
<organism evidence="2 3">
    <name type="scientific">Thelohanellus kitauei</name>
    <name type="common">Myxosporean</name>
    <dbReference type="NCBI Taxonomy" id="669202"/>
    <lineage>
        <taxon>Eukaryota</taxon>
        <taxon>Metazoa</taxon>
        <taxon>Cnidaria</taxon>
        <taxon>Myxozoa</taxon>
        <taxon>Myxosporea</taxon>
        <taxon>Bivalvulida</taxon>
        <taxon>Platysporina</taxon>
        <taxon>Myxobolidae</taxon>
        <taxon>Thelohanellus</taxon>
    </lineage>
</organism>
<comment type="caution">
    <text evidence="2">The sequence shown here is derived from an EMBL/GenBank/DDBJ whole genome shotgun (WGS) entry which is preliminary data.</text>
</comment>
<gene>
    <name evidence="2" type="ORF">RF11_08478</name>
</gene>